<dbReference type="EMBL" id="LVVM01004974">
    <property type="protein sequence ID" value="OJA11664.1"/>
    <property type="molecule type" value="Genomic_DNA"/>
</dbReference>
<comment type="caution">
    <text evidence="1">The sequence shown here is derived from an EMBL/GenBank/DDBJ whole genome shotgun (WGS) entry which is preliminary data.</text>
</comment>
<evidence type="ECO:0000313" key="1">
    <source>
        <dbReference type="EMBL" id="OJA11664.1"/>
    </source>
</evidence>
<protein>
    <submittedName>
        <fullName evidence="1">Uncharacterized protein</fullName>
    </submittedName>
</protein>
<gene>
    <name evidence="1" type="ORF">AZE42_12478</name>
</gene>
<accession>A0A1J8QEA6</accession>
<reference evidence="1 2" key="1">
    <citation type="submission" date="2016-03" db="EMBL/GenBank/DDBJ databases">
        <title>Comparative genomics of the ectomycorrhizal sister species Rhizopogon vinicolor and Rhizopogon vesiculosus (Basidiomycota: Boletales) reveals a divergence of the mating type B locus.</title>
        <authorList>
            <person name="Mujic A.B."/>
            <person name="Kuo A."/>
            <person name="Tritt A."/>
            <person name="Lipzen A."/>
            <person name="Chen C."/>
            <person name="Johnson J."/>
            <person name="Sharma A."/>
            <person name="Barry K."/>
            <person name="Grigoriev I.V."/>
            <person name="Spatafora J.W."/>
        </authorList>
    </citation>
    <scope>NUCLEOTIDE SEQUENCE [LARGE SCALE GENOMIC DNA]</scope>
    <source>
        <strain evidence="1 2">AM-OR11-056</strain>
    </source>
</reference>
<organism evidence="1 2">
    <name type="scientific">Rhizopogon vesiculosus</name>
    <dbReference type="NCBI Taxonomy" id="180088"/>
    <lineage>
        <taxon>Eukaryota</taxon>
        <taxon>Fungi</taxon>
        <taxon>Dikarya</taxon>
        <taxon>Basidiomycota</taxon>
        <taxon>Agaricomycotina</taxon>
        <taxon>Agaricomycetes</taxon>
        <taxon>Agaricomycetidae</taxon>
        <taxon>Boletales</taxon>
        <taxon>Suillineae</taxon>
        <taxon>Rhizopogonaceae</taxon>
        <taxon>Rhizopogon</taxon>
    </lineage>
</organism>
<evidence type="ECO:0000313" key="2">
    <source>
        <dbReference type="Proteomes" id="UP000183567"/>
    </source>
</evidence>
<keyword evidence="2" id="KW-1185">Reference proteome</keyword>
<sequence>MPSTILIAELCGVT</sequence>
<dbReference type="Proteomes" id="UP000183567">
    <property type="component" value="Unassembled WGS sequence"/>
</dbReference>
<name>A0A1J8QEA6_9AGAM</name>
<proteinExistence type="predicted"/>